<dbReference type="RefSeq" id="WP_049737132.1">
    <property type="nucleotide sequence ID" value="NZ_BJON01000008.1"/>
</dbReference>
<organism evidence="2 3">
    <name type="scientific">Brevibacillus reuszeri</name>
    <dbReference type="NCBI Taxonomy" id="54915"/>
    <lineage>
        <taxon>Bacteria</taxon>
        <taxon>Bacillati</taxon>
        <taxon>Bacillota</taxon>
        <taxon>Bacilli</taxon>
        <taxon>Bacillales</taxon>
        <taxon>Paenibacillaceae</taxon>
        <taxon>Brevibacillus</taxon>
    </lineage>
</organism>
<evidence type="ECO:0000313" key="3">
    <source>
        <dbReference type="Proteomes" id="UP000036834"/>
    </source>
</evidence>
<reference evidence="2" key="2">
    <citation type="submission" date="2015-07" db="EMBL/GenBank/DDBJ databases">
        <title>MeaNS - Measles Nucleotide Surveillance Program.</title>
        <authorList>
            <person name="Tran T."/>
            <person name="Druce J."/>
        </authorList>
    </citation>
    <scope>NUCLEOTIDE SEQUENCE</scope>
    <source>
        <strain evidence="2">DSM 9887</strain>
    </source>
</reference>
<comment type="caution">
    <text evidence="2">The sequence shown here is derived from an EMBL/GenBank/DDBJ whole genome shotgun (WGS) entry which is preliminary data.</text>
</comment>
<gene>
    <name evidence="2" type="ORF">ADS79_03975</name>
    <name evidence="1" type="ORF">BRE01_22190</name>
</gene>
<protein>
    <submittedName>
        <fullName evidence="2">Uncharacterized protein</fullName>
    </submittedName>
</protein>
<name>A0A0K9YWX8_9BACL</name>
<keyword evidence="4" id="KW-1185">Reference proteome</keyword>
<dbReference type="OrthoDB" id="2991193at2"/>
<evidence type="ECO:0000313" key="1">
    <source>
        <dbReference type="EMBL" id="GED68517.1"/>
    </source>
</evidence>
<dbReference type="Proteomes" id="UP000319578">
    <property type="component" value="Unassembled WGS sequence"/>
</dbReference>
<accession>A0A0K9YWX8</accession>
<dbReference type="EMBL" id="BJON01000008">
    <property type="protein sequence ID" value="GED68517.1"/>
    <property type="molecule type" value="Genomic_DNA"/>
</dbReference>
<dbReference type="AlphaFoldDB" id="A0A0K9YWX8"/>
<dbReference type="PATRIC" id="fig|54915.3.peg.6170"/>
<dbReference type="Proteomes" id="UP000036834">
    <property type="component" value="Unassembled WGS sequence"/>
</dbReference>
<sequence length="102" mass="12121">MELLRQYFSEEEIEEISLLKELCDGMLVDGKQVVCFEVLDDILNSRSEINNLPKVDLLVMLEQLKGFNAFWKDAEWYDNQKMETLLPKLKKIIKQELIEREI</sequence>
<evidence type="ECO:0000313" key="2">
    <source>
        <dbReference type="EMBL" id="KNB73142.1"/>
    </source>
</evidence>
<evidence type="ECO:0000313" key="4">
    <source>
        <dbReference type="Proteomes" id="UP000319578"/>
    </source>
</evidence>
<reference evidence="1 4" key="3">
    <citation type="submission" date="2019-06" db="EMBL/GenBank/DDBJ databases">
        <title>Whole genome shotgun sequence of Brevibacillus reuszeri NBRC 15719.</title>
        <authorList>
            <person name="Hosoyama A."/>
            <person name="Uohara A."/>
            <person name="Ohji S."/>
            <person name="Ichikawa N."/>
        </authorList>
    </citation>
    <scope>NUCLEOTIDE SEQUENCE [LARGE SCALE GENOMIC DNA]</scope>
    <source>
        <strain evidence="1 4">NBRC 15719</strain>
    </source>
</reference>
<proteinExistence type="predicted"/>
<reference evidence="3" key="1">
    <citation type="submission" date="2015-07" db="EMBL/GenBank/DDBJ databases">
        <title>Genome sequencing project for genomic taxonomy and phylogenomics of Bacillus-like bacteria.</title>
        <authorList>
            <person name="Liu B."/>
            <person name="Wang J."/>
            <person name="Zhu Y."/>
            <person name="Liu G."/>
            <person name="Chen Q."/>
            <person name="Chen Z."/>
            <person name="Lan J."/>
            <person name="Che J."/>
            <person name="Ge C."/>
            <person name="Shi H."/>
            <person name="Pan Z."/>
            <person name="Liu X."/>
        </authorList>
    </citation>
    <scope>NUCLEOTIDE SEQUENCE [LARGE SCALE GENOMIC DNA]</scope>
    <source>
        <strain evidence="3">DSM 9887</strain>
    </source>
</reference>
<dbReference type="EMBL" id="LGIQ01000005">
    <property type="protein sequence ID" value="KNB73142.1"/>
    <property type="molecule type" value="Genomic_DNA"/>
</dbReference>